<name>A0A0J1B747_RHOIS</name>
<dbReference type="Proteomes" id="UP000036367">
    <property type="component" value="Unassembled WGS sequence"/>
</dbReference>
<evidence type="ECO:0000313" key="1">
    <source>
        <dbReference type="EMBL" id="KLU02645.1"/>
    </source>
</evidence>
<dbReference type="EMBL" id="LECT01000044">
    <property type="protein sequence ID" value="KLU02645.1"/>
    <property type="molecule type" value="Genomic_DNA"/>
</dbReference>
<comment type="caution">
    <text evidence="1">The sequence shown here is derived from an EMBL/GenBank/DDBJ whole genome shotgun (WGS) entry which is preliminary data.</text>
</comment>
<keyword evidence="2" id="KW-1185">Reference proteome</keyword>
<protein>
    <submittedName>
        <fullName evidence="1">Uncharacterized protein</fullName>
    </submittedName>
</protein>
<proteinExistence type="predicted"/>
<evidence type="ECO:0000313" key="2">
    <source>
        <dbReference type="Proteomes" id="UP000036367"/>
    </source>
</evidence>
<organism evidence="1 2">
    <name type="scientific">Rhodopirellula islandica</name>
    <dbReference type="NCBI Taxonomy" id="595434"/>
    <lineage>
        <taxon>Bacteria</taxon>
        <taxon>Pseudomonadati</taxon>
        <taxon>Planctomycetota</taxon>
        <taxon>Planctomycetia</taxon>
        <taxon>Pirellulales</taxon>
        <taxon>Pirellulaceae</taxon>
        <taxon>Rhodopirellula</taxon>
    </lineage>
</organism>
<sequence>MVGIFRAATIFTSGSLTDPGLARHHGEETYLRIPFACQLG</sequence>
<dbReference type="AlphaFoldDB" id="A0A0J1B747"/>
<gene>
    <name evidence="1" type="ORF">RISK_005711</name>
</gene>
<reference evidence="1" key="1">
    <citation type="submission" date="2015-05" db="EMBL/GenBank/DDBJ databases">
        <title>Permanent draft genome of Rhodopirellula islandicus K833.</title>
        <authorList>
            <person name="Kizina J."/>
            <person name="Richter M."/>
            <person name="Glockner F.O."/>
            <person name="Harder J."/>
        </authorList>
    </citation>
    <scope>NUCLEOTIDE SEQUENCE [LARGE SCALE GENOMIC DNA]</scope>
    <source>
        <strain evidence="1">K833</strain>
    </source>
</reference>
<dbReference type="PATRIC" id="fig|595434.4.peg.5423"/>
<accession>A0A0J1B747</accession>